<proteinExistence type="predicted"/>
<evidence type="ECO:0008006" key="3">
    <source>
        <dbReference type="Google" id="ProtNLM"/>
    </source>
</evidence>
<accession>A0AAV9GSC6</accession>
<dbReference type="EMBL" id="MU865932">
    <property type="protein sequence ID" value="KAK4450541.1"/>
    <property type="molecule type" value="Genomic_DNA"/>
</dbReference>
<evidence type="ECO:0000313" key="2">
    <source>
        <dbReference type="Proteomes" id="UP001321760"/>
    </source>
</evidence>
<sequence>MAVRGELASLRDLRLEHSREPGDINSPLYRLLAALKPNSLRILHLKHGPIDEDAFGIILKQQGRSLRELIVFPKWNWLEAYGVHNPPPKPLVGLTPALSAQLADSCHNLEHAFFAVDRTLGDADECSVYRALSRLPRLETLHLELDVTVQRNEHFWEQGIEVYDRPRNIPQAELSRAISNAAVDASLARAIFNIISPHHQGLQRLSIGTSLKNGPYSRATVTSGFFRLLRWFAREWSCEWKCSSSGEPTVEIREGMSNLTEQSGEYWATLDVDIARGDVEGNERDEAPDLAAFVDAFADIWPRTTSRWWEEWRSLPLCPDQTQTEGN</sequence>
<reference evidence="1" key="2">
    <citation type="submission" date="2023-05" db="EMBL/GenBank/DDBJ databases">
        <authorList>
            <consortium name="Lawrence Berkeley National Laboratory"/>
            <person name="Steindorff A."/>
            <person name="Hensen N."/>
            <person name="Bonometti L."/>
            <person name="Westerberg I."/>
            <person name="Brannstrom I.O."/>
            <person name="Guillou S."/>
            <person name="Cros-Aarteil S."/>
            <person name="Calhoun S."/>
            <person name="Haridas S."/>
            <person name="Kuo A."/>
            <person name="Mondo S."/>
            <person name="Pangilinan J."/>
            <person name="Riley R."/>
            <person name="Labutti K."/>
            <person name="Andreopoulos B."/>
            <person name="Lipzen A."/>
            <person name="Chen C."/>
            <person name="Yanf M."/>
            <person name="Daum C."/>
            <person name="Ng V."/>
            <person name="Clum A."/>
            <person name="Ohm R."/>
            <person name="Martin F."/>
            <person name="Silar P."/>
            <person name="Natvig D."/>
            <person name="Lalanne C."/>
            <person name="Gautier V."/>
            <person name="Ament-Velasquez S.L."/>
            <person name="Kruys A."/>
            <person name="Hutchinson M.I."/>
            <person name="Powell A.J."/>
            <person name="Barry K."/>
            <person name="Miller A.N."/>
            <person name="Grigoriev I.V."/>
            <person name="Debuchy R."/>
            <person name="Gladieux P."/>
            <person name="Thoren M.H."/>
            <person name="Johannesson H."/>
        </authorList>
    </citation>
    <scope>NUCLEOTIDE SEQUENCE</scope>
    <source>
        <strain evidence="1">PSN243</strain>
    </source>
</reference>
<dbReference type="Proteomes" id="UP001321760">
    <property type="component" value="Unassembled WGS sequence"/>
</dbReference>
<name>A0AAV9GSC6_9PEZI</name>
<comment type="caution">
    <text evidence="1">The sequence shown here is derived from an EMBL/GenBank/DDBJ whole genome shotgun (WGS) entry which is preliminary data.</text>
</comment>
<dbReference type="AlphaFoldDB" id="A0AAV9GSC6"/>
<gene>
    <name evidence="1" type="ORF">QBC34DRAFT_402832</name>
</gene>
<reference evidence="1" key="1">
    <citation type="journal article" date="2023" name="Mol. Phylogenet. Evol.">
        <title>Genome-scale phylogeny and comparative genomics of the fungal order Sordariales.</title>
        <authorList>
            <person name="Hensen N."/>
            <person name="Bonometti L."/>
            <person name="Westerberg I."/>
            <person name="Brannstrom I.O."/>
            <person name="Guillou S."/>
            <person name="Cros-Aarteil S."/>
            <person name="Calhoun S."/>
            <person name="Haridas S."/>
            <person name="Kuo A."/>
            <person name="Mondo S."/>
            <person name="Pangilinan J."/>
            <person name="Riley R."/>
            <person name="LaButti K."/>
            <person name="Andreopoulos B."/>
            <person name="Lipzen A."/>
            <person name="Chen C."/>
            <person name="Yan M."/>
            <person name="Daum C."/>
            <person name="Ng V."/>
            <person name="Clum A."/>
            <person name="Steindorff A."/>
            <person name="Ohm R.A."/>
            <person name="Martin F."/>
            <person name="Silar P."/>
            <person name="Natvig D.O."/>
            <person name="Lalanne C."/>
            <person name="Gautier V."/>
            <person name="Ament-Velasquez S.L."/>
            <person name="Kruys A."/>
            <person name="Hutchinson M.I."/>
            <person name="Powell A.J."/>
            <person name="Barry K."/>
            <person name="Miller A.N."/>
            <person name="Grigoriev I.V."/>
            <person name="Debuchy R."/>
            <person name="Gladieux P."/>
            <person name="Hiltunen Thoren M."/>
            <person name="Johannesson H."/>
        </authorList>
    </citation>
    <scope>NUCLEOTIDE SEQUENCE</scope>
    <source>
        <strain evidence="1">PSN243</strain>
    </source>
</reference>
<keyword evidence="2" id="KW-1185">Reference proteome</keyword>
<evidence type="ECO:0000313" key="1">
    <source>
        <dbReference type="EMBL" id="KAK4450541.1"/>
    </source>
</evidence>
<protein>
    <recommendedName>
        <fullName evidence="3">F-box domain-containing protein</fullName>
    </recommendedName>
</protein>
<organism evidence="1 2">
    <name type="scientific">Podospora aff. communis PSN243</name>
    <dbReference type="NCBI Taxonomy" id="3040156"/>
    <lineage>
        <taxon>Eukaryota</taxon>
        <taxon>Fungi</taxon>
        <taxon>Dikarya</taxon>
        <taxon>Ascomycota</taxon>
        <taxon>Pezizomycotina</taxon>
        <taxon>Sordariomycetes</taxon>
        <taxon>Sordariomycetidae</taxon>
        <taxon>Sordariales</taxon>
        <taxon>Podosporaceae</taxon>
        <taxon>Podospora</taxon>
    </lineage>
</organism>